<dbReference type="Pfam" id="PF04413">
    <property type="entry name" value="Glycos_transf_N"/>
    <property type="match status" value="1"/>
</dbReference>
<dbReference type="InterPro" id="IPR007507">
    <property type="entry name" value="Glycos_transf_N"/>
</dbReference>
<proteinExistence type="inferred from homology"/>
<dbReference type="GO" id="GO:0009245">
    <property type="term" value="P:lipid A biosynthetic process"/>
    <property type="evidence" value="ECO:0007669"/>
    <property type="project" value="TreeGrafter"/>
</dbReference>
<dbReference type="InterPro" id="IPR039901">
    <property type="entry name" value="Kdotransferase"/>
</dbReference>
<evidence type="ECO:0000256" key="5">
    <source>
        <dbReference type="ARBA" id="ARBA00031445"/>
    </source>
</evidence>
<protein>
    <recommendedName>
        <fullName evidence="3 9">3-deoxy-D-manno-octulosonic acid transferase</fullName>
        <shortName evidence="9">Kdo transferase</shortName>
        <ecNumber evidence="2 9">2.4.99.12</ecNumber>
    </recommendedName>
    <alternativeName>
        <fullName evidence="5 9">Lipid IV(A) 3-deoxy-D-manno-octulosonic acid transferase</fullName>
    </alternativeName>
</protein>
<dbReference type="Gene3D" id="3.40.50.2000">
    <property type="entry name" value="Glycogen Phosphorylase B"/>
    <property type="match status" value="1"/>
</dbReference>
<feature type="site" description="Transition state stabilizer" evidence="8">
    <location>
        <position position="127"/>
    </location>
</feature>
<dbReference type="GO" id="GO:0005886">
    <property type="term" value="C:plasma membrane"/>
    <property type="evidence" value="ECO:0007669"/>
    <property type="project" value="UniProtKB-SubCell"/>
</dbReference>
<dbReference type="GO" id="GO:0043842">
    <property type="term" value="F:Kdo transferase activity"/>
    <property type="evidence" value="ECO:0007669"/>
    <property type="project" value="UniProtKB-EC"/>
</dbReference>
<evidence type="ECO:0000256" key="6">
    <source>
        <dbReference type="ARBA" id="ARBA00049183"/>
    </source>
</evidence>
<keyword evidence="9" id="KW-0472">Membrane</keyword>
<organism evidence="11 12">
    <name type="scientific">Halothiobacillus diazotrophicus</name>
    <dbReference type="NCBI Taxonomy" id="1860122"/>
    <lineage>
        <taxon>Bacteria</taxon>
        <taxon>Pseudomonadati</taxon>
        <taxon>Pseudomonadota</taxon>
        <taxon>Gammaproteobacteria</taxon>
        <taxon>Chromatiales</taxon>
        <taxon>Halothiobacillaceae</taxon>
        <taxon>Halothiobacillus</taxon>
    </lineage>
</organism>
<dbReference type="AlphaFoldDB" id="A0A191ZKK8"/>
<dbReference type="PANTHER" id="PTHR42755:SF1">
    <property type="entry name" value="3-DEOXY-D-MANNO-OCTULOSONIC ACID TRANSFERASE, MITOCHONDRIAL-RELATED"/>
    <property type="match status" value="1"/>
</dbReference>
<feature type="domain" description="3-deoxy-D-manno-octulosonic-acid transferase N-terminal" evidence="10">
    <location>
        <begin position="40"/>
        <end position="211"/>
    </location>
</feature>
<evidence type="ECO:0000313" key="11">
    <source>
        <dbReference type="EMBL" id="ANJ68414.1"/>
    </source>
</evidence>
<feature type="active site" description="Proton acceptor" evidence="7">
    <location>
        <position position="60"/>
    </location>
</feature>
<evidence type="ECO:0000256" key="9">
    <source>
        <dbReference type="RuleBase" id="RU365103"/>
    </source>
</evidence>
<keyword evidence="4 9" id="KW-0808">Transferase</keyword>
<evidence type="ECO:0000256" key="4">
    <source>
        <dbReference type="ARBA" id="ARBA00022679"/>
    </source>
</evidence>
<evidence type="ECO:0000313" key="12">
    <source>
        <dbReference type="Proteomes" id="UP000078596"/>
    </source>
</evidence>
<keyword evidence="12" id="KW-1185">Reference proteome</keyword>
<dbReference type="UniPathway" id="UPA00958"/>
<dbReference type="STRING" id="1860122.A9404_09930"/>
<evidence type="ECO:0000259" key="10">
    <source>
        <dbReference type="Pfam" id="PF04413"/>
    </source>
</evidence>
<dbReference type="KEGG" id="haz:A9404_09930"/>
<evidence type="ECO:0000256" key="1">
    <source>
        <dbReference type="ARBA" id="ARBA00004713"/>
    </source>
</evidence>
<comment type="catalytic activity">
    <reaction evidence="6 9">
        <text>lipid IVA (E. coli) + CMP-3-deoxy-beta-D-manno-octulosonate = alpha-Kdo-(2-&gt;6)-lipid IVA (E. coli) + CMP + H(+)</text>
        <dbReference type="Rhea" id="RHEA:28066"/>
        <dbReference type="ChEBI" id="CHEBI:15378"/>
        <dbReference type="ChEBI" id="CHEBI:58603"/>
        <dbReference type="ChEBI" id="CHEBI:60364"/>
        <dbReference type="ChEBI" id="CHEBI:60377"/>
        <dbReference type="ChEBI" id="CHEBI:85987"/>
        <dbReference type="EC" id="2.4.99.12"/>
    </reaction>
</comment>
<dbReference type="Gene3D" id="3.40.50.11720">
    <property type="entry name" value="3-Deoxy-D-manno-octulosonic-acid transferase, N-terminal domain"/>
    <property type="match status" value="1"/>
</dbReference>
<dbReference type="EMBL" id="CP016027">
    <property type="protein sequence ID" value="ANJ68414.1"/>
    <property type="molecule type" value="Genomic_DNA"/>
</dbReference>
<comment type="subcellular location">
    <subcellularLocation>
        <location evidence="9">Cell membrane</location>
    </subcellularLocation>
</comment>
<sequence>MAGWVYRIALWLAFPWLFVDSLRRAIRAPAQHRIWLAQWGRLSSELPTGAIWLHAVSLGEVRAARPLIAALREDWPDCPLILSTTTETGARAARELGVPHFYAPFDYAFVQYLVFRRLRPKLLVVMETELWPNWLRAARAQNVPVALVNARLSDRSFSRYRRWGGHLLRDTLSCIRLICAQSEADRACFEALGASSADTVIQDCGNIKYDVALPTTVPWCAGERFVWLAASTHPGEEAVVLAAHRQVLIDMPDALLVLVPRHPERATAVAALIAEAGLAGQVGDDASTVAPGTQVFLLAQTGVLMRFFAAIPVVFMGGSLVPIGGHNPIEPALFGRAVVTGPQTRNFRDIYRQLDEHQAVRTVTNGSELAQAVLDAGRAPEDWRAVGDRARGVVADNRGATQRIMTGLARLLPSP</sequence>
<feature type="site" description="Transition state stabilizer" evidence="8">
    <location>
        <position position="208"/>
    </location>
</feature>
<comment type="function">
    <text evidence="9">Involved in lipopolysaccharide (LPS) biosynthesis. Catalyzes the transfer of 3-deoxy-D-manno-octulosonate (Kdo) residue(s) from CMP-Kdo to lipid IV(A), the tetraacyldisaccharide-1,4'-bisphosphate precursor of lipid A.</text>
</comment>
<evidence type="ECO:0000256" key="8">
    <source>
        <dbReference type="PIRSR" id="PIRSR639901-2"/>
    </source>
</evidence>
<evidence type="ECO:0000256" key="3">
    <source>
        <dbReference type="ARBA" id="ARBA00019077"/>
    </source>
</evidence>
<dbReference type="EC" id="2.4.99.12" evidence="2 9"/>
<dbReference type="Proteomes" id="UP000078596">
    <property type="component" value="Chromosome"/>
</dbReference>
<keyword evidence="9" id="KW-1003">Cell membrane</keyword>
<dbReference type="PANTHER" id="PTHR42755">
    <property type="entry name" value="3-DEOXY-MANNO-OCTULOSONATE CYTIDYLYLTRANSFERASE"/>
    <property type="match status" value="1"/>
</dbReference>
<evidence type="ECO:0000256" key="2">
    <source>
        <dbReference type="ARBA" id="ARBA00012621"/>
    </source>
</evidence>
<comment type="pathway">
    <text evidence="1 9">Bacterial outer membrane biogenesis; LPS core biosynthesis.</text>
</comment>
<dbReference type="InterPro" id="IPR038107">
    <property type="entry name" value="Glycos_transf_N_sf"/>
</dbReference>
<dbReference type="GO" id="GO:0009244">
    <property type="term" value="P:lipopolysaccharide core region biosynthetic process"/>
    <property type="evidence" value="ECO:0007669"/>
    <property type="project" value="UniProtKB-UniRule"/>
</dbReference>
<gene>
    <name evidence="11" type="ORF">A9404_09930</name>
</gene>
<evidence type="ECO:0000256" key="7">
    <source>
        <dbReference type="PIRSR" id="PIRSR639901-1"/>
    </source>
</evidence>
<name>A0A191ZKK8_9GAMM</name>
<comment type="similarity">
    <text evidence="9">Belongs to the glycosyltransferase group 1 family.</text>
</comment>
<keyword evidence="9" id="KW-0448">Lipopolysaccharide biosynthesis</keyword>
<accession>A0A191ZKK8</accession>
<reference evidence="11 12" key="1">
    <citation type="submission" date="2016-06" db="EMBL/GenBank/DDBJ databases">
        <title>Insight into the functional genes involving in sulfur oxidation in Pearl River water.</title>
        <authorList>
            <person name="Luo J."/>
            <person name="Tan X."/>
            <person name="Lin W."/>
        </authorList>
    </citation>
    <scope>NUCLEOTIDE SEQUENCE [LARGE SCALE GENOMIC DNA]</scope>
    <source>
        <strain evidence="11 12">LS2</strain>
    </source>
</reference>